<evidence type="ECO:0000256" key="5">
    <source>
        <dbReference type="SAM" id="Phobius"/>
    </source>
</evidence>
<gene>
    <name evidence="6" type="ORF">P8C59_000757</name>
</gene>
<sequence>MSTATAPVPAPATKTLGGNAAYHNFHNDFIHVQDPREIMGRRRMYGLELMVIIFATLAQALASSSPAMMGAMNIVGIVIFWRVLMGVGIGGDYPLSSIITSGFPRPSGVLGAAFVMLFVTLGFQQSLVTSGVGNCTAGCAMAVDKMWRILIGLGAVPGCVALYYRLTIPETPGYTFDVAMDVEKAHDDVKAYMSGRHEGRPVEIARIAVQRQAVEVMQVQRAGWSDFLRHYAKPKNGLLLTGTALSWFSLDIAYYGLSLNNASRRATAPRCPCDSPHCRCAPGATGAAANPWLNHVLEIYALFMLCGVFSTLLIPETKRETLEKPAGDEDCASTTGVADVAKGTHGLGSAVLEKRTPEEWG</sequence>
<keyword evidence="4 5" id="KW-0472">Membrane</keyword>
<accession>A0AAD9HWS1</accession>
<feature type="transmembrane region" description="Helical" evidence="5">
    <location>
        <begin position="292"/>
        <end position="314"/>
    </location>
</feature>
<feature type="transmembrane region" description="Helical" evidence="5">
    <location>
        <begin position="74"/>
        <end position="95"/>
    </location>
</feature>
<protein>
    <submittedName>
        <fullName evidence="6">Uncharacterized protein</fullName>
    </submittedName>
</protein>
<dbReference type="InterPro" id="IPR005828">
    <property type="entry name" value="MFS_sugar_transport-like"/>
</dbReference>
<evidence type="ECO:0000256" key="2">
    <source>
        <dbReference type="ARBA" id="ARBA00022692"/>
    </source>
</evidence>
<feature type="transmembrane region" description="Helical" evidence="5">
    <location>
        <begin position="107"/>
        <end position="126"/>
    </location>
</feature>
<dbReference type="AlphaFoldDB" id="A0AAD9HWS1"/>
<dbReference type="Gene3D" id="1.20.1250.20">
    <property type="entry name" value="MFS general substrate transporter like domains"/>
    <property type="match status" value="1"/>
</dbReference>
<proteinExistence type="predicted"/>
<feature type="transmembrane region" description="Helical" evidence="5">
    <location>
        <begin position="45"/>
        <end position="62"/>
    </location>
</feature>
<dbReference type="PANTHER" id="PTHR24064">
    <property type="entry name" value="SOLUTE CARRIER FAMILY 22 MEMBER"/>
    <property type="match status" value="1"/>
</dbReference>
<comment type="caution">
    <text evidence="6">The sequence shown here is derived from an EMBL/GenBank/DDBJ whole genome shotgun (WGS) entry which is preliminary data.</text>
</comment>
<dbReference type="GO" id="GO:0022857">
    <property type="term" value="F:transmembrane transporter activity"/>
    <property type="evidence" value="ECO:0007669"/>
    <property type="project" value="InterPro"/>
</dbReference>
<evidence type="ECO:0000256" key="1">
    <source>
        <dbReference type="ARBA" id="ARBA00004141"/>
    </source>
</evidence>
<feature type="transmembrane region" description="Helical" evidence="5">
    <location>
        <begin position="237"/>
        <end position="257"/>
    </location>
</feature>
<keyword evidence="3 5" id="KW-1133">Transmembrane helix</keyword>
<dbReference type="EMBL" id="JAQQPM010000001">
    <property type="protein sequence ID" value="KAK2066983.1"/>
    <property type="molecule type" value="Genomic_DNA"/>
</dbReference>
<dbReference type="Proteomes" id="UP001217918">
    <property type="component" value="Unassembled WGS sequence"/>
</dbReference>
<organism evidence="6 7">
    <name type="scientific">Phyllachora maydis</name>
    <dbReference type="NCBI Taxonomy" id="1825666"/>
    <lineage>
        <taxon>Eukaryota</taxon>
        <taxon>Fungi</taxon>
        <taxon>Dikarya</taxon>
        <taxon>Ascomycota</taxon>
        <taxon>Pezizomycotina</taxon>
        <taxon>Sordariomycetes</taxon>
        <taxon>Sordariomycetidae</taxon>
        <taxon>Phyllachorales</taxon>
        <taxon>Phyllachoraceae</taxon>
        <taxon>Phyllachora</taxon>
    </lineage>
</organism>
<keyword evidence="7" id="KW-1185">Reference proteome</keyword>
<keyword evidence="2 5" id="KW-0812">Transmembrane</keyword>
<dbReference type="InterPro" id="IPR036259">
    <property type="entry name" value="MFS_trans_sf"/>
</dbReference>
<evidence type="ECO:0000256" key="3">
    <source>
        <dbReference type="ARBA" id="ARBA00022989"/>
    </source>
</evidence>
<comment type="subcellular location">
    <subcellularLocation>
        <location evidence="1">Membrane</location>
        <topology evidence="1">Multi-pass membrane protein</topology>
    </subcellularLocation>
</comment>
<evidence type="ECO:0000256" key="4">
    <source>
        <dbReference type="ARBA" id="ARBA00023136"/>
    </source>
</evidence>
<feature type="transmembrane region" description="Helical" evidence="5">
    <location>
        <begin position="146"/>
        <end position="164"/>
    </location>
</feature>
<evidence type="ECO:0000313" key="6">
    <source>
        <dbReference type="EMBL" id="KAK2066983.1"/>
    </source>
</evidence>
<name>A0AAD9HWS1_9PEZI</name>
<dbReference type="Pfam" id="PF00083">
    <property type="entry name" value="Sugar_tr"/>
    <property type="match status" value="1"/>
</dbReference>
<dbReference type="SUPFAM" id="SSF103473">
    <property type="entry name" value="MFS general substrate transporter"/>
    <property type="match status" value="1"/>
</dbReference>
<reference evidence="6" key="1">
    <citation type="journal article" date="2023" name="Mol. Plant Microbe Interact.">
        <title>Elucidating the Obligate Nature and Biological Capacity of an Invasive Fungal Corn Pathogen.</title>
        <authorList>
            <person name="MacCready J.S."/>
            <person name="Roggenkamp E.M."/>
            <person name="Gdanetz K."/>
            <person name="Chilvers M.I."/>
        </authorList>
    </citation>
    <scope>NUCLEOTIDE SEQUENCE</scope>
    <source>
        <strain evidence="6">PM02</strain>
    </source>
</reference>
<evidence type="ECO:0000313" key="7">
    <source>
        <dbReference type="Proteomes" id="UP001217918"/>
    </source>
</evidence>
<dbReference type="GO" id="GO:0016020">
    <property type="term" value="C:membrane"/>
    <property type="evidence" value="ECO:0007669"/>
    <property type="project" value="UniProtKB-SubCell"/>
</dbReference>